<evidence type="ECO:0000313" key="2">
    <source>
        <dbReference type="Proteomes" id="UP001326567"/>
    </source>
</evidence>
<gene>
    <name evidence="1" type="ORF">T7987_07825</name>
</gene>
<name>A0ABZ0V554_9RHOB</name>
<sequence>MAEMMKLWEVVERTAARAEANSKAIGMIARELETAAPGTVDRLVERLDAIGSGDTSTPVRAEEFARLVRIITSP</sequence>
<dbReference type="RefSeq" id="WP_322329604.1">
    <property type="nucleotide sequence ID" value="NZ_CP139725.1"/>
</dbReference>
<protein>
    <submittedName>
        <fullName evidence="1">Uncharacterized protein</fullName>
    </submittedName>
</protein>
<dbReference type="EMBL" id="CP139725">
    <property type="protein sequence ID" value="WPZ23128.1"/>
    <property type="molecule type" value="Genomic_DNA"/>
</dbReference>
<evidence type="ECO:0000313" key="1">
    <source>
        <dbReference type="EMBL" id="WPZ23128.1"/>
    </source>
</evidence>
<reference evidence="1 2" key="1">
    <citation type="submission" date="2023-11" db="EMBL/GenBank/DDBJ databases">
        <title>From the Deep-Sea to the Surface: Bacterial Genomes Isolated from the Moytirra Hydrothermal Vent Plume.</title>
        <authorList>
            <person name="Major S.R."/>
        </authorList>
    </citation>
    <scope>NUCLEOTIDE SEQUENCE [LARGE SCALE GENOMIC DNA]</scope>
    <source>
        <strain evidence="1 2">OXR-9</strain>
    </source>
</reference>
<keyword evidence="2" id="KW-1185">Reference proteome</keyword>
<dbReference type="Proteomes" id="UP001326567">
    <property type="component" value="Chromosome"/>
</dbReference>
<accession>A0ABZ0V554</accession>
<proteinExistence type="predicted"/>
<organism evidence="1 2">
    <name type="scientific">Sulfitobacter faviae</name>
    <dbReference type="NCBI Taxonomy" id="1775881"/>
    <lineage>
        <taxon>Bacteria</taxon>
        <taxon>Pseudomonadati</taxon>
        <taxon>Pseudomonadota</taxon>
        <taxon>Alphaproteobacteria</taxon>
        <taxon>Rhodobacterales</taxon>
        <taxon>Roseobacteraceae</taxon>
        <taxon>Sulfitobacter</taxon>
    </lineage>
</organism>